<dbReference type="AlphaFoldDB" id="A0A1J9QE91"/>
<organism evidence="2 3">
    <name type="scientific">Blastomyces percursus</name>
    <dbReference type="NCBI Taxonomy" id="1658174"/>
    <lineage>
        <taxon>Eukaryota</taxon>
        <taxon>Fungi</taxon>
        <taxon>Dikarya</taxon>
        <taxon>Ascomycota</taxon>
        <taxon>Pezizomycotina</taxon>
        <taxon>Eurotiomycetes</taxon>
        <taxon>Eurotiomycetidae</taxon>
        <taxon>Onygenales</taxon>
        <taxon>Ajellomycetaceae</taxon>
        <taxon>Blastomyces</taxon>
    </lineage>
</organism>
<keyword evidence="3" id="KW-1185">Reference proteome</keyword>
<dbReference type="EMBL" id="LGTZ01000225">
    <property type="protein sequence ID" value="OJD26434.1"/>
    <property type="molecule type" value="Genomic_DNA"/>
</dbReference>
<accession>A0A1J9QE91</accession>
<dbReference type="Proteomes" id="UP000242791">
    <property type="component" value="Unassembled WGS sequence"/>
</dbReference>
<protein>
    <submittedName>
        <fullName evidence="2">Uncharacterized protein</fullName>
    </submittedName>
</protein>
<evidence type="ECO:0000313" key="2">
    <source>
        <dbReference type="EMBL" id="OJD26434.1"/>
    </source>
</evidence>
<sequence>MEIDKGNIERKRFSFESISDTAHGKLQVGMQENQCGVTAFNNSWLNSSTTLPVLPRRKGSGGGTTPTT</sequence>
<dbReference type="VEuPathDB" id="FungiDB:ACJ73_02183"/>
<proteinExistence type="predicted"/>
<dbReference type="OrthoDB" id="10479643at2759"/>
<feature type="region of interest" description="Disordered" evidence="1">
    <location>
        <begin position="48"/>
        <end position="68"/>
    </location>
</feature>
<evidence type="ECO:0000256" key="1">
    <source>
        <dbReference type="SAM" id="MobiDB-lite"/>
    </source>
</evidence>
<name>A0A1J9QE91_9EURO</name>
<evidence type="ECO:0000313" key="3">
    <source>
        <dbReference type="Proteomes" id="UP000242791"/>
    </source>
</evidence>
<gene>
    <name evidence="2" type="ORF">ACJ73_02183</name>
</gene>
<reference evidence="2 3" key="1">
    <citation type="submission" date="2015-08" db="EMBL/GenBank/DDBJ databases">
        <title>Emmonsia species relationships and genome sequence.</title>
        <authorList>
            <person name="Cuomo C.A."/>
            <person name="Schwartz I.S."/>
            <person name="Kenyon C."/>
            <person name="De Hoog G.S."/>
            <person name="Govender N.P."/>
            <person name="Botha A."/>
            <person name="Moreno L."/>
            <person name="De Vries M."/>
            <person name="Munoz J.F."/>
            <person name="Stielow J.B."/>
        </authorList>
    </citation>
    <scope>NUCLEOTIDE SEQUENCE [LARGE SCALE GENOMIC DNA]</scope>
    <source>
        <strain evidence="2 3">EI222</strain>
    </source>
</reference>
<comment type="caution">
    <text evidence="2">The sequence shown here is derived from an EMBL/GenBank/DDBJ whole genome shotgun (WGS) entry which is preliminary data.</text>
</comment>